<keyword evidence="3" id="KW-1185">Reference proteome</keyword>
<protein>
    <submittedName>
        <fullName evidence="2">Uncharacterized protein DUF4345</fullName>
    </submittedName>
</protein>
<name>A0A370H282_9NOCA</name>
<keyword evidence="1" id="KW-0472">Membrane</keyword>
<keyword evidence="1" id="KW-0812">Transmembrane</keyword>
<evidence type="ECO:0000256" key="1">
    <source>
        <dbReference type="SAM" id="Phobius"/>
    </source>
</evidence>
<proteinExistence type="predicted"/>
<dbReference type="Proteomes" id="UP000255355">
    <property type="component" value="Unassembled WGS sequence"/>
</dbReference>
<accession>A0A370H282</accession>
<dbReference type="Pfam" id="PF14248">
    <property type="entry name" value="DUF4345"/>
    <property type="match status" value="1"/>
</dbReference>
<feature type="transmembrane region" description="Helical" evidence="1">
    <location>
        <begin position="103"/>
        <end position="120"/>
    </location>
</feature>
<dbReference type="RefSeq" id="WP_068013828.1">
    <property type="nucleotide sequence ID" value="NZ_QQAZ01000007.1"/>
</dbReference>
<dbReference type="EMBL" id="QQAZ01000007">
    <property type="protein sequence ID" value="RDI49147.1"/>
    <property type="molecule type" value="Genomic_DNA"/>
</dbReference>
<reference evidence="2 3" key="1">
    <citation type="submission" date="2018-07" db="EMBL/GenBank/DDBJ databases">
        <title>Genomic Encyclopedia of Type Strains, Phase IV (KMG-IV): sequencing the most valuable type-strain genomes for metagenomic binning, comparative biology and taxonomic classification.</title>
        <authorList>
            <person name="Goeker M."/>
        </authorList>
    </citation>
    <scope>NUCLEOTIDE SEQUENCE [LARGE SCALE GENOMIC DNA]</scope>
    <source>
        <strain evidence="2 3">DSM 44952</strain>
    </source>
</reference>
<dbReference type="STRING" id="1210089.GCA_001613165_00765"/>
<gene>
    <name evidence="2" type="ORF">DFR68_107275</name>
</gene>
<sequence>MRSLVLAAAGMFFAGMGIYALAVPAALAKPFRLTVDTAVSRSEIRAVYGGFGLAMAALLGWSASGTDDLRSGAAITVGVALAGMAAGRVLSRLADSATSFYPIWFYCLVEAVGAAAVLAVA</sequence>
<dbReference type="OrthoDB" id="8481950at2"/>
<evidence type="ECO:0000313" key="2">
    <source>
        <dbReference type="EMBL" id="RDI49147.1"/>
    </source>
</evidence>
<evidence type="ECO:0000313" key="3">
    <source>
        <dbReference type="Proteomes" id="UP000255355"/>
    </source>
</evidence>
<keyword evidence="1" id="KW-1133">Transmembrane helix</keyword>
<dbReference type="InterPro" id="IPR025597">
    <property type="entry name" value="DUF4345"/>
</dbReference>
<dbReference type="AlphaFoldDB" id="A0A370H282"/>
<feature type="transmembrane region" description="Helical" evidence="1">
    <location>
        <begin position="44"/>
        <end position="61"/>
    </location>
</feature>
<comment type="caution">
    <text evidence="2">The sequence shown here is derived from an EMBL/GenBank/DDBJ whole genome shotgun (WGS) entry which is preliminary data.</text>
</comment>
<feature type="transmembrane region" description="Helical" evidence="1">
    <location>
        <begin position="73"/>
        <end position="91"/>
    </location>
</feature>
<organism evidence="2 3">
    <name type="scientific">Nocardia mexicana</name>
    <dbReference type="NCBI Taxonomy" id="279262"/>
    <lineage>
        <taxon>Bacteria</taxon>
        <taxon>Bacillati</taxon>
        <taxon>Actinomycetota</taxon>
        <taxon>Actinomycetes</taxon>
        <taxon>Mycobacteriales</taxon>
        <taxon>Nocardiaceae</taxon>
        <taxon>Nocardia</taxon>
    </lineage>
</organism>